<dbReference type="Proteomes" id="UP001162992">
    <property type="component" value="Chromosome 21"/>
</dbReference>
<comment type="caution">
    <text evidence="1">The sequence shown here is derived from an EMBL/GenBank/DDBJ whole genome shotgun (WGS) entry which is preliminary data.</text>
</comment>
<dbReference type="EMBL" id="CM055112">
    <property type="protein sequence ID" value="KAJ7517181.1"/>
    <property type="molecule type" value="Genomic_DNA"/>
</dbReference>
<organism evidence="1 2">
    <name type="scientific">Diphasiastrum complanatum</name>
    <name type="common">Issler's clubmoss</name>
    <name type="synonym">Lycopodium complanatum</name>
    <dbReference type="NCBI Taxonomy" id="34168"/>
    <lineage>
        <taxon>Eukaryota</taxon>
        <taxon>Viridiplantae</taxon>
        <taxon>Streptophyta</taxon>
        <taxon>Embryophyta</taxon>
        <taxon>Tracheophyta</taxon>
        <taxon>Lycopodiopsida</taxon>
        <taxon>Lycopodiales</taxon>
        <taxon>Lycopodiaceae</taxon>
        <taxon>Lycopodioideae</taxon>
        <taxon>Diphasiastrum</taxon>
    </lineage>
</organism>
<evidence type="ECO:0000313" key="1">
    <source>
        <dbReference type="EMBL" id="KAJ7517181.1"/>
    </source>
</evidence>
<sequence length="401" mass="45239">MAEGTKTGVGLGDIESKGSSGLADDACMGSSESAEACCREQGLSLDPELWTGLPEDVLDKVLARLPAQSLARFRCVCKRWNSILHSRGFLNLCSQTPGRDSWILMFADPYYKAVFAYIPKENKWLHIRLAFLPSHVDNVTAAGGLLCFRLLEANGSSSMCICNPVTRSWRKLPPMRGRWSGNLVGMVMDMKTLRYKVIVQTKHVLPYTLRTEEFDSGTNAWRLTSSSSANFTTGSAFCNGLLYFMAWEQHNGAFICDGVYAYNIDRGTWTSAHAPMPYFYICPHLVECQGRLLMVGGFWEQPALTVGIRVWELQQSSLDWIVVETMPQNLFKHLLKRPGYRLFNCVGHGNLIYLSECTSPHLFVIFDCSQRLWYEVDTSPPDNFRATFSWFSFTPRFDASV</sequence>
<name>A0ACC2AI35_DIPCM</name>
<accession>A0ACC2AI35</accession>
<evidence type="ECO:0000313" key="2">
    <source>
        <dbReference type="Proteomes" id="UP001162992"/>
    </source>
</evidence>
<gene>
    <name evidence="1" type="ORF">O6H91_21G013300</name>
</gene>
<protein>
    <submittedName>
        <fullName evidence="1">Uncharacterized protein</fullName>
    </submittedName>
</protein>
<keyword evidence="2" id="KW-1185">Reference proteome</keyword>
<proteinExistence type="predicted"/>
<reference evidence="2" key="1">
    <citation type="journal article" date="2024" name="Proc. Natl. Acad. Sci. U.S.A.">
        <title>Extraordinary preservation of gene collinearity over three hundred million years revealed in homosporous lycophytes.</title>
        <authorList>
            <person name="Li C."/>
            <person name="Wickell D."/>
            <person name="Kuo L.Y."/>
            <person name="Chen X."/>
            <person name="Nie B."/>
            <person name="Liao X."/>
            <person name="Peng D."/>
            <person name="Ji J."/>
            <person name="Jenkins J."/>
            <person name="Williams M."/>
            <person name="Shu S."/>
            <person name="Plott C."/>
            <person name="Barry K."/>
            <person name="Rajasekar S."/>
            <person name="Grimwood J."/>
            <person name="Han X."/>
            <person name="Sun S."/>
            <person name="Hou Z."/>
            <person name="He W."/>
            <person name="Dai G."/>
            <person name="Sun C."/>
            <person name="Schmutz J."/>
            <person name="Leebens-Mack J.H."/>
            <person name="Li F.W."/>
            <person name="Wang L."/>
        </authorList>
    </citation>
    <scope>NUCLEOTIDE SEQUENCE [LARGE SCALE GENOMIC DNA]</scope>
    <source>
        <strain evidence="2">cv. PW_Plant_1</strain>
    </source>
</reference>